<organism evidence="2">
    <name type="scientific">Faunusvirus sp</name>
    <dbReference type="NCBI Taxonomy" id="2487766"/>
    <lineage>
        <taxon>Viruses</taxon>
        <taxon>Varidnaviria</taxon>
        <taxon>Bamfordvirae</taxon>
        <taxon>Nucleocytoviricota</taxon>
        <taxon>Megaviricetes</taxon>
        <taxon>Imitervirales</taxon>
        <taxon>Mimiviridae</taxon>
    </lineage>
</organism>
<dbReference type="EMBL" id="MK072142">
    <property type="protein sequence ID" value="AYV79386.1"/>
    <property type="molecule type" value="Genomic_DNA"/>
</dbReference>
<protein>
    <submittedName>
        <fullName evidence="2">Uncharacterized protein</fullName>
    </submittedName>
</protein>
<proteinExistence type="predicted"/>
<evidence type="ECO:0000313" key="2">
    <source>
        <dbReference type="EMBL" id="AYV79386.1"/>
    </source>
</evidence>
<feature type="compositionally biased region" description="Low complexity" evidence="1">
    <location>
        <begin position="104"/>
        <end position="139"/>
    </location>
</feature>
<sequence length="293" mass="33200">MKKIEINIQKIVHYMFDIMRHNFYYLFVKVQSSEQSTMERKAKYQSDMPCRNGTKCRWHAVGQCRFRHTSETEMKSEVKIVVKMTLVERELVIIRQLKSYVSASKSSTSGTSGKSGMSSISGKPNTHSTLSTLGTLSTSDKPNKPGDYSITAPELLPAILKFIRHAFEPLLQGKHLCENVTGIIMSYTASKAKYYECCAMPNCRVTVQVPDYTLVDPTYIYGLPNPVKYGIPVICDDHVRCTKCGGYCGQPKWTRPQLLELLNKRYITGCHESCSSGKGCRCLKKMYCIDYDD</sequence>
<gene>
    <name evidence="2" type="ORF">Faunusvirus11_25</name>
</gene>
<reference evidence="2" key="1">
    <citation type="submission" date="2018-10" db="EMBL/GenBank/DDBJ databases">
        <title>Hidden diversity of soil giant viruses.</title>
        <authorList>
            <person name="Schulz F."/>
            <person name="Alteio L."/>
            <person name="Goudeau D."/>
            <person name="Ryan E.M."/>
            <person name="Malmstrom R.R."/>
            <person name="Blanchard J."/>
            <person name="Woyke T."/>
        </authorList>
    </citation>
    <scope>NUCLEOTIDE SEQUENCE</scope>
    <source>
        <strain evidence="2">FNV1</strain>
    </source>
</reference>
<evidence type="ECO:0000256" key="1">
    <source>
        <dbReference type="SAM" id="MobiDB-lite"/>
    </source>
</evidence>
<feature type="region of interest" description="Disordered" evidence="1">
    <location>
        <begin position="104"/>
        <end position="147"/>
    </location>
</feature>
<accession>A0A3G4ZWV6</accession>
<name>A0A3G4ZWV6_9VIRU</name>